<keyword evidence="2" id="KW-1185">Reference proteome</keyword>
<gene>
    <name evidence="1" type="ORF">BDM02DRAFT_3130566</name>
</gene>
<reference evidence="1" key="2">
    <citation type="journal article" date="2020" name="Nat. Commun.">
        <title>Large-scale genome sequencing of mycorrhizal fungi provides insights into the early evolution of symbiotic traits.</title>
        <authorList>
            <person name="Miyauchi S."/>
            <person name="Kiss E."/>
            <person name="Kuo A."/>
            <person name="Drula E."/>
            <person name="Kohler A."/>
            <person name="Sanchez-Garcia M."/>
            <person name="Morin E."/>
            <person name="Andreopoulos B."/>
            <person name="Barry K.W."/>
            <person name="Bonito G."/>
            <person name="Buee M."/>
            <person name="Carver A."/>
            <person name="Chen C."/>
            <person name="Cichocki N."/>
            <person name="Clum A."/>
            <person name="Culley D."/>
            <person name="Crous P.W."/>
            <person name="Fauchery L."/>
            <person name="Girlanda M."/>
            <person name="Hayes R.D."/>
            <person name="Keri Z."/>
            <person name="LaButti K."/>
            <person name="Lipzen A."/>
            <person name="Lombard V."/>
            <person name="Magnuson J."/>
            <person name="Maillard F."/>
            <person name="Murat C."/>
            <person name="Nolan M."/>
            <person name="Ohm R.A."/>
            <person name="Pangilinan J."/>
            <person name="Pereira M.F."/>
            <person name="Perotto S."/>
            <person name="Peter M."/>
            <person name="Pfister S."/>
            <person name="Riley R."/>
            <person name="Sitrit Y."/>
            <person name="Stielow J.B."/>
            <person name="Szollosi G."/>
            <person name="Zifcakova L."/>
            <person name="Stursova M."/>
            <person name="Spatafora J.W."/>
            <person name="Tedersoo L."/>
            <person name="Vaario L.M."/>
            <person name="Yamada A."/>
            <person name="Yan M."/>
            <person name="Wang P."/>
            <person name="Xu J."/>
            <person name="Bruns T."/>
            <person name="Baldrian P."/>
            <person name="Vilgalys R."/>
            <person name="Dunand C."/>
            <person name="Henrissat B."/>
            <person name="Grigoriev I.V."/>
            <person name="Hibbett D."/>
            <person name="Nagy L.G."/>
            <person name="Martin F.M."/>
        </authorList>
    </citation>
    <scope>NUCLEOTIDE SEQUENCE</scope>
    <source>
        <strain evidence="1">P2</strain>
    </source>
</reference>
<comment type="caution">
    <text evidence="1">The sequence shown here is derived from an EMBL/GenBank/DDBJ whole genome shotgun (WGS) entry which is preliminary data.</text>
</comment>
<name>A0ACB6Z8W2_THEGA</name>
<sequence length="206" mass="23457">MTLENNRTFISPCNQRITRLDSHPHQKFSKPTPDSYGFEYLTMLSLVDAVTSQVDNEFPRRQYMSGCSFDDIVWQQAIGSLMNQDHSRCGCDMVDDEKVLFDLVLAGLVDPQEFDKPHKWSSHSIRYSAVMADRLWSLYEAKQTPTSSRSTRKHNHFPEVNIKSLTSPKGEDDDGMLQETVSEQEVGIPQSSFPGSYPQKPTFVEG</sequence>
<organism evidence="1 2">
    <name type="scientific">Thelephora ganbajun</name>
    <name type="common">Ganba fungus</name>
    <dbReference type="NCBI Taxonomy" id="370292"/>
    <lineage>
        <taxon>Eukaryota</taxon>
        <taxon>Fungi</taxon>
        <taxon>Dikarya</taxon>
        <taxon>Basidiomycota</taxon>
        <taxon>Agaricomycotina</taxon>
        <taxon>Agaricomycetes</taxon>
        <taxon>Thelephorales</taxon>
        <taxon>Thelephoraceae</taxon>
        <taxon>Thelephora</taxon>
    </lineage>
</organism>
<dbReference type="EMBL" id="MU118066">
    <property type="protein sequence ID" value="KAF9646135.1"/>
    <property type="molecule type" value="Genomic_DNA"/>
</dbReference>
<accession>A0ACB6Z8W2</accession>
<reference evidence="1" key="1">
    <citation type="submission" date="2019-10" db="EMBL/GenBank/DDBJ databases">
        <authorList>
            <consortium name="DOE Joint Genome Institute"/>
            <person name="Kuo A."/>
            <person name="Miyauchi S."/>
            <person name="Kiss E."/>
            <person name="Drula E."/>
            <person name="Kohler A."/>
            <person name="Sanchez-Garcia M."/>
            <person name="Andreopoulos B."/>
            <person name="Barry K.W."/>
            <person name="Bonito G."/>
            <person name="Buee M."/>
            <person name="Carver A."/>
            <person name="Chen C."/>
            <person name="Cichocki N."/>
            <person name="Clum A."/>
            <person name="Culley D."/>
            <person name="Crous P.W."/>
            <person name="Fauchery L."/>
            <person name="Girlanda M."/>
            <person name="Hayes R."/>
            <person name="Keri Z."/>
            <person name="Labutti K."/>
            <person name="Lipzen A."/>
            <person name="Lombard V."/>
            <person name="Magnuson J."/>
            <person name="Maillard F."/>
            <person name="Morin E."/>
            <person name="Murat C."/>
            <person name="Nolan M."/>
            <person name="Ohm R."/>
            <person name="Pangilinan J."/>
            <person name="Pereira M."/>
            <person name="Perotto S."/>
            <person name="Peter M."/>
            <person name="Riley R."/>
            <person name="Sitrit Y."/>
            <person name="Stielow B."/>
            <person name="Szollosi G."/>
            <person name="Zifcakova L."/>
            <person name="Stursova M."/>
            <person name="Spatafora J.W."/>
            <person name="Tedersoo L."/>
            <person name="Vaario L.-M."/>
            <person name="Yamada A."/>
            <person name="Yan M."/>
            <person name="Wang P."/>
            <person name="Xu J."/>
            <person name="Bruns T."/>
            <person name="Baldrian P."/>
            <person name="Vilgalys R."/>
            <person name="Henrissat B."/>
            <person name="Grigoriev I.V."/>
            <person name="Hibbett D."/>
            <person name="Nagy L.G."/>
            <person name="Martin F.M."/>
        </authorList>
    </citation>
    <scope>NUCLEOTIDE SEQUENCE</scope>
    <source>
        <strain evidence="1">P2</strain>
    </source>
</reference>
<evidence type="ECO:0000313" key="2">
    <source>
        <dbReference type="Proteomes" id="UP000886501"/>
    </source>
</evidence>
<protein>
    <submittedName>
        <fullName evidence="1">Uncharacterized protein</fullName>
    </submittedName>
</protein>
<proteinExistence type="predicted"/>
<evidence type="ECO:0000313" key="1">
    <source>
        <dbReference type="EMBL" id="KAF9646135.1"/>
    </source>
</evidence>
<dbReference type="Proteomes" id="UP000886501">
    <property type="component" value="Unassembled WGS sequence"/>
</dbReference>